<accession>A0AAD5PFX7</accession>
<keyword evidence="4" id="KW-1185">Reference proteome</keyword>
<dbReference type="EMBL" id="JAIXMP010000009">
    <property type="protein sequence ID" value="KAI9268053.1"/>
    <property type="molecule type" value="Genomic_DNA"/>
</dbReference>
<evidence type="ECO:0000313" key="3">
    <source>
        <dbReference type="EMBL" id="KAI9268053.1"/>
    </source>
</evidence>
<feature type="compositionally biased region" description="Basic and acidic residues" evidence="1">
    <location>
        <begin position="34"/>
        <end position="43"/>
    </location>
</feature>
<keyword evidence="2" id="KW-0812">Transmembrane</keyword>
<protein>
    <submittedName>
        <fullName evidence="3">Uncharacterized protein</fullName>
    </submittedName>
</protein>
<sequence>MALHYSIIFFLIFLKAITFIVSRDDDDENDDEQKDTSTYHDSDQQNNTTTSTTITKDTTPVATPPPWSFEKKGTFVFFLSYIHTAICAFFCHHPKSLIQIIHPFVHIENKYPAHSHTTSRSYINIFTC</sequence>
<feature type="compositionally biased region" description="Low complexity" evidence="1">
    <location>
        <begin position="48"/>
        <end position="59"/>
    </location>
</feature>
<reference evidence="3" key="1">
    <citation type="journal article" date="2022" name="IScience">
        <title>Evolution of zygomycete secretomes and the origins of terrestrial fungal ecologies.</title>
        <authorList>
            <person name="Chang Y."/>
            <person name="Wang Y."/>
            <person name="Mondo S."/>
            <person name="Ahrendt S."/>
            <person name="Andreopoulos W."/>
            <person name="Barry K."/>
            <person name="Beard J."/>
            <person name="Benny G.L."/>
            <person name="Blankenship S."/>
            <person name="Bonito G."/>
            <person name="Cuomo C."/>
            <person name="Desiro A."/>
            <person name="Gervers K.A."/>
            <person name="Hundley H."/>
            <person name="Kuo A."/>
            <person name="LaButti K."/>
            <person name="Lang B.F."/>
            <person name="Lipzen A."/>
            <person name="O'Donnell K."/>
            <person name="Pangilinan J."/>
            <person name="Reynolds N."/>
            <person name="Sandor L."/>
            <person name="Smith M.E."/>
            <person name="Tsang A."/>
            <person name="Grigoriev I.V."/>
            <person name="Stajich J.E."/>
            <person name="Spatafora J.W."/>
        </authorList>
    </citation>
    <scope>NUCLEOTIDE SEQUENCE</scope>
    <source>
        <strain evidence="3">RSA 2281</strain>
    </source>
</reference>
<evidence type="ECO:0000313" key="4">
    <source>
        <dbReference type="Proteomes" id="UP001209540"/>
    </source>
</evidence>
<organism evidence="3 4">
    <name type="scientific">Phascolomyces articulosus</name>
    <dbReference type="NCBI Taxonomy" id="60185"/>
    <lineage>
        <taxon>Eukaryota</taxon>
        <taxon>Fungi</taxon>
        <taxon>Fungi incertae sedis</taxon>
        <taxon>Mucoromycota</taxon>
        <taxon>Mucoromycotina</taxon>
        <taxon>Mucoromycetes</taxon>
        <taxon>Mucorales</taxon>
        <taxon>Lichtheimiaceae</taxon>
        <taxon>Phascolomyces</taxon>
    </lineage>
</organism>
<feature type="region of interest" description="Disordered" evidence="1">
    <location>
        <begin position="25"/>
        <end position="66"/>
    </location>
</feature>
<comment type="caution">
    <text evidence="3">The sequence shown here is derived from an EMBL/GenBank/DDBJ whole genome shotgun (WGS) entry which is preliminary data.</text>
</comment>
<reference evidence="3" key="2">
    <citation type="submission" date="2023-02" db="EMBL/GenBank/DDBJ databases">
        <authorList>
            <consortium name="DOE Joint Genome Institute"/>
            <person name="Mondo S.J."/>
            <person name="Chang Y."/>
            <person name="Wang Y."/>
            <person name="Ahrendt S."/>
            <person name="Andreopoulos W."/>
            <person name="Barry K."/>
            <person name="Beard J."/>
            <person name="Benny G.L."/>
            <person name="Blankenship S."/>
            <person name="Bonito G."/>
            <person name="Cuomo C."/>
            <person name="Desiro A."/>
            <person name="Gervers K.A."/>
            <person name="Hundley H."/>
            <person name="Kuo A."/>
            <person name="LaButti K."/>
            <person name="Lang B.F."/>
            <person name="Lipzen A."/>
            <person name="O'Donnell K."/>
            <person name="Pangilinan J."/>
            <person name="Reynolds N."/>
            <person name="Sandor L."/>
            <person name="Smith M.W."/>
            <person name="Tsang A."/>
            <person name="Grigoriev I.V."/>
            <person name="Stajich J.E."/>
            <person name="Spatafora J.W."/>
        </authorList>
    </citation>
    <scope>NUCLEOTIDE SEQUENCE</scope>
    <source>
        <strain evidence="3">RSA 2281</strain>
    </source>
</reference>
<evidence type="ECO:0000256" key="2">
    <source>
        <dbReference type="SAM" id="Phobius"/>
    </source>
</evidence>
<evidence type="ECO:0000256" key="1">
    <source>
        <dbReference type="SAM" id="MobiDB-lite"/>
    </source>
</evidence>
<name>A0AAD5PFX7_9FUNG</name>
<gene>
    <name evidence="3" type="ORF">BDA99DRAFT_354492</name>
</gene>
<keyword evidence="2" id="KW-0472">Membrane</keyword>
<keyword evidence="2" id="KW-1133">Transmembrane helix</keyword>
<feature type="transmembrane region" description="Helical" evidence="2">
    <location>
        <begin position="5"/>
        <end position="22"/>
    </location>
</feature>
<dbReference type="Proteomes" id="UP001209540">
    <property type="component" value="Unassembled WGS sequence"/>
</dbReference>
<dbReference type="AlphaFoldDB" id="A0AAD5PFX7"/>
<proteinExistence type="predicted"/>
<feature type="transmembrane region" description="Helical" evidence="2">
    <location>
        <begin position="73"/>
        <end position="91"/>
    </location>
</feature>